<protein>
    <recommendedName>
        <fullName evidence="12">Bidirectional sugar transporter SWEET</fullName>
    </recommendedName>
</protein>
<dbReference type="InterPro" id="IPR004316">
    <property type="entry name" value="SWEET_rpt"/>
</dbReference>
<accession>A0AAD9ILY1</accession>
<dbReference type="InterPro" id="IPR047664">
    <property type="entry name" value="SWEET"/>
</dbReference>
<dbReference type="AlphaFoldDB" id="A0AAD9ILY1"/>
<proteinExistence type="inferred from homology"/>
<dbReference type="GO" id="GO:0012505">
    <property type="term" value="C:endomembrane system"/>
    <property type="evidence" value="ECO:0007669"/>
    <property type="project" value="UniProtKB-SubCell"/>
</dbReference>
<comment type="similarity">
    <text evidence="2">Belongs to the SWEET sugar transporter family.</text>
</comment>
<feature type="transmembrane region" description="Helical" evidence="9">
    <location>
        <begin position="124"/>
        <end position="145"/>
    </location>
</feature>
<keyword evidence="8 9" id="KW-0472">Membrane</keyword>
<evidence type="ECO:0000256" key="4">
    <source>
        <dbReference type="ARBA" id="ARBA00022597"/>
    </source>
</evidence>
<keyword evidence="7 9" id="KW-1133">Transmembrane helix</keyword>
<comment type="caution">
    <text evidence="10">The sequence shown here is derived from an EMBL/GenBank/DDBJ whole genome shotgun (WGS) entry which is preliminary data.</text>
</comment>
<keyword evidence="11" id="KW-1185">Reference proteome</keyword>
<feature type="transmembrane region" description="Helical" evidence="9">
    <location>
        <begin position="31"/>
        <end position="53"/>
    </location>
</feature>
<comment type="subcellular location">
    <subcellularLocation>
        <location evidence="1">Endomembrane system</location>
        <topology evidence="1">Multi-pass membrane protein</topology>
    </subcellularLocation>
</comment>
<feature type="transmembrane region" description="Helical" evidence="9">
    <location>
        <begin position="60"/>
        <end position="79"/>
    </location>
</feature>
<keyword evidence="6" id="KW-0677">Repeat</keyword>
<organism evidence="10 11">
    <name type="scientific">Prototheca wickerhamii</name>
    <dbReference type="NCBI Taxonomy" id="3111"/>
    <lineage>
        <taxon>Eukaryota</taxon>
        <taxon>Viridiplantae</taxon>
        <taxon>Chlorophyta</taxon>
        <taxon>core chlorophytes</taxon>
        <taxon>Trebouxiophyceae</taxon>
        <taxon>Chlorellales</taxon>
        <taxon>Chlorellaceae</taxon>
        <taxon>Prototheca</taxon>
    </lineage>
</organism>
<evidence type="ECO:0000256" key="9">
    <source>
        <dbReference type="SAM" id="Phobius"/>
    </source>
</evidence>
<keyword evidence="5 9" id="KW-0812">Transmembrane</keyword>
<evidence type="ECO:0000256" key="7">
    <source>
        <dbReference type="ARBA" id="ARBA00022989"/>
    </source>
</evidence>
<evidence type="ECO:0000256" key="6">
    <source>
        <dbReference type="ARBA" id="ARBA00022737"/>
    </source>
</evidence>
<evidence type="ECO:0000256" key="1">
    <source>
        <dbReference type="ARBA" id="ARBA00004127"/>
    </source>
</evidence>
<feature type="transmembrane region" description="Helical" evidence="9">
    <location>
        <begin position="151"/>
        <end position="173"/>
    </location>
</feature>
<evidence type="ECO:0000256" key="2">
    <source>
        <dbReference type="ARBA" id="ARBA00007809"/>
    </source>
</evidence>
<evidence type="ECO:0008006" key="12">
    <source>
        <dbReference type="Google" id="ProtNLM"/>
    </source>
</evidence>
<keyword evidence="4" id="KW-0762">Sugar transport</keyword>
<dbReference type="Proteomes" id="UP001255856">
    <property type="component" value="Unassembled WGS sequence"/>
</dbReference>
<evidence type="ECO:0000313" key="11">
    <source>
        <dbReference type="Proteomes" id="UP001255856"/>
    </source>
</evidence>
<dbReference type="GO" id="GO:0016020">
    <property type="term" value="C:membrane"/>
    <property type="evidence" value="ECO:0007669"/>
    <property type="project" value="InterPro"/>
</dbReference>
<evidence type="ECO:0000256" key="8">
    <source>
        <dbReference type="ARBA" id="ARBA00023136"/>
    </source>
</evidence>
<sequence length="215" mass="23475">MGELNVLPYPAIIANCVGWVGYSFVKPNGFVLGPNAPGILIGFFYMMTCMPLVKQRTADWVNVLMLFYSSIFIIVGAITCYADLGEHARRLLWGYTSNAILVTYYASPLSTLYRTWRTRDASSLSLPLATANAINGALWVAYGIAIHDNFITVPNAIGLLLAIVLLASIFTFWKSRNKATKDVYAANAAFDTLSSNPSPGTTSDDLLKTKESVNV</sequence>
<feature type="transmembrane region" description="Helical" evidence="9">
    <location>
        <begin position="91"/>
        <end position="112"/>
    </location>
</feature>
<evidence type="ECO:0000256" key="5">
    <source>
        <dbReference type="ARBA" id="ARBA00022692"/>
    </source>
</evidence>
<evidence type="ECO:0000313" key="10">
    <source>
        <dbReference type="EMBL" id="KAK2079040.1"/>
    </source>
</evidence>
<dbReference type="Pfam" id="PF03083">
    <property type="entry name" value="MtN3_slv"/>
    <property type="match status" value="1"/>
</dbReference>
<gene>
    <name evidence="10" type="ORF">QBZ16_002730</name>
</gene>
<name>A0AAD9ILY1_PROWI</name>
<dbReference type="GO" id="GO:0051119">
    <property type="term" value="F:sugar transmembrane transporter activity"/>
    <property type="evidence" value="ECO:0007669"/>
    <property type="project" value="InterPro"/>
</dbReference>
<reference evidence="10" key="1">
    <citation type="submission" date="2021-01" db="EMBL/GenBank/DDBJ databases">
        <authorList>
            <person name="Eckstrom K.M.E."/>
        </authorList>
    </citation>
    <scope>NUCLEOTIDE SEQUENCE</scope>
    <source>
        <strain evidence="10">UVCC 0001</strain>
    </source>
</reference>
<dbReference type="Gene3D" id="1.20.1280.290">
    <property type="match status" value="2"/>
</dbReference>
<dbReference type="PANTHER" id="PTHR10791">
    <property type="entry name" value="RAG1-ACTIVATING PROTEIN 1"/>
    <property type="match status" value="1"/>
</dbReference>
<dbReference type="PANTHER" id="PTHR10791:SF224">
    <property type="entry name" value="SUGAR TRANSPORTER SWEET"/>
    <property type="match status" value="1"/>
</dbReference>
<evidence type="ECO:0000256" key="3">
    <source>
        <dbReference type="ARBA" id="ARBA00022448"/>
    </source>
</evidence>
<keyword evidence="3" id="KW-0813">Transport</keyword>
<dbReference type="EMBL" id="JASFZW010000003">
    <property type="protein sequence ID" value="KAK2079040.1"/>
    <property type="molecule type" value="Genomic_DNA"/>
</dbReference>